<dbReference type="GeneID" id="80026053"/>
<evidence type="ECO:0000313" key="1">
    <source>
        <dbReference type="EMBL" id="QKN87588.1"/>
    </source>
</evidence>
<proteinExistence type="predicted"/>
<protein>
    <submittedName>
        <fullName evidence="1">Uncharacterized protein</fullName>
    </submittedName>
</protein>
<keyword evidence="2" id="KW-1185">Reference proteome</keyword>
<sequence length="68" mass="6908">MATTTGPVITLPIRLTVGDSTCETGVLEINGSEPVGPQLAAGMRELAGALRDVADGLDADEDQEVTAP</sequence>
<name>A0A6M9Z4A6_9CAUD</name>
<reference evidence="1 2" key="1">
    <citation type="submission" date="2020-05" db="EMBL/GenBank/DDBJ databases">
        <authorList>
            <person name="Vondra J.M."/>
            <person name="Stovall M.A."/>
            <person name="Menchaca C."/>
            <person name="Bhuiyan S."/>
            <person name="Subhayu N."/>
            <person name="Hughes L.E."/>
            <person name="Garlena R.A."/>
            <person name="Russell D.A."/>
            <person name="Pope W.H."/>
            <person name="Jacobs-Sera D."/>
            <person name="Hatfull G.F."/>
        </authorList>
    </citation>
    <scope>NUCLEOTIDE SEQUENCE [LARGE SCALE GENOMIC DNA]</scope>
</reference>
<dbReference type="KEGG" id="vg:80026053"/>
<organism evidence="1 2">
    <name type="scientific">Streptomyces phage Vondra</name>
    <dbReference type="NCBI Taxonomy" id="2736273"/>
    <lineage>
        <taxon>Viruses</taxon>
        <taxon>Duplodnaviria</taxon>
        <taxon>Heunggongvirae</taxon>
        <taxon>Uroviricota</taxon>
        <taxon>Caudoviricetes</taxon>
        <taxon>Ignaciovirus</taxon>
        <taxon>Ignaciovirus vondra</taxon>
    </lineage>
</organism>
<dbReference type="Proteomes" id="UP000509608">
    <property type="component" value="Segment"/>
</dbReference>
<accession>A0A6M9Z4A6</accession>
<gene>
    <name evidence="1" type="primary">3</name>
    <name evidence="1" type="ORF">SEA_VONDRA_3</name>
</gene>
<evidence type="ECO:0000313" key="2">
    <source>
        <dbReference type="Proteomes" id="UP000509608"/>
    </source>
</evidence>
<dbReference type="EMBL" id="MT451981">
    <property type="protein sequence ID" value="QKN87588.1"/>
    <property type="molecule type" value="Genomic_DNA"/>
</dbReference>
<dbReference type="RefSeq" id="YP_010756297.1">
    <property type="nucleotide sequence ID" value="NC_073486.1"/>
</dbReference>